<organism evidence="2 3">
    <name type="scientific">Frateuria terrea</name>
    <dbReference type="NCBI Taxonomy" id="529704"/>
    <lineage>
        <taxon>Bacteria</taxon>
        <taxon>Pseudomonadati</taxon>
        <taxon>Pseudomonadota</taxon>
        <taxon>Gammaproteobacteria</taxon>
        <taxon>Lysobacterales</taxon>
        <taxon>Rhodanobacteraceae</taxon>
        <taxon>Frateuria</taxon>
    </lineage>
</organism>
<evidence type="ECO:0000313" key="2">
    <source>
        <dbReference type="EMBL" id="SEI45306.1"/>
    </source>
</evidence>
<keyword evidence="1" id="KW-0732">Signal</keyword>
<accession>A0A1H6QTC7</accession>
<dbReference type="Proteomes" id="UP000199420">
    <property type="component" value="Unassembled WGS sequence"/>
</dbReference>
<feature type="chain" id="PRO_5011742954" description="Cytochrome c domain-containing protein" evidence="1">
    <location>
        <begin position="33"/>
        <end position="454"/>
    </location>
</feature>
<dbReference type="AlphaFoldDB" id="A0A1H6QTC7"/>
<keyword evidence="3" id="KW-1185">Reference proteome</keyword>
<reference evidence="2 3" key="1">
    <citation type="submission" date="2016-10" db="EMBL/GenBank/DDBJ databases">
        <authorList>
            <person name="de Groot N.N."/>
        </authorList>
    </citation>
    <scope>NUCLEOTIDE SEQUENCE [LARGE SCALE GENOMIC DNA]</scope>
    <source>
        <strain evidence="2 3">DSM 26515</strain>
    </source>
</reference>
<evidence type="ECO:0008006" key="4">
    <source>
        <dbReference type="Google" id="ProtNLM"/>
    </source>
</evidence>
<sequence length="454" mass="49552">MRWMIGMAFSCGRRALGRLWLACLLLPWQAHAVPSYARQTGQPCVACHVGAFGPQLTAFGRQFKLLGYTVKTSDAPDLPLSAMLVESFTHTRKAQSERPADNFSRNDNVEMQQASAFLAGRLSEHIGIFAQATYSQNGHDLGWDNIDLRYARMFSAGRHAGIWGLSLNNNPTVSDVFNTAPAWQYPYIAADLAPSSPVQPALFGALGGQVVGLTGYVQLGGALYAEVGGYRSLSPAFLRRVNADFDGRLAGITPYARVAYSWNLPAGSVTLGAFGLDVRRGLAGEDAAGHAVAVRGPNDRYRDIGLDASWQWAGGDHQLTANALYVHERQRLDATFAAGDAQHLHGSLDALHVNASYWYRNRWGATLAAFADDGSRDALLYAPSGRPDTRGQSLELDWNPFGQADSWLAPWANLRLGAQYIHYSRFAGRVRNIDDAGRRASDNDTVFLFAWVAL</sequence>
<proteinExistence type="predicted"/>
<evidence type="ECO:0000256" key="1">
    <source>
        <dbReference type="SAM" id="SignalP"/>
    </source>
</evidence>
<dbReference type="STRING" id="529704.SAMN02927913_0655"/>
<evidence type="ECO:0000313" key="3">
    <source>
        <dbReference type="Proteomes" id="UP000199420"/>
    </source>
</evidence>
<protein>
    <recommendedName>
        <fullName evidence="4">Cytochrome c domain-containing protein</fullName>
    </recommendedName>
</protein>
<name>A0A1H6QTC7_9GAMM</name>
<feature type="signal peptide" evidence="1">
    <location>
        <begin position="1"/>
        <end position="32"/>
    </location>
</feature>
<gene>
    <name evidence="2" type="ORF">SAMN04487997_0740</name>
</gene>
<dbReference type="EMBL" id="FNYC01000001">
    <property type="protein sequence ID" value="SEI45306.1"/>
    <property type="molecule type" value="Genomic_DNA"/>
</dbReference>